<protein>
    <submittedName>
        <fullName evidence="5">SDR family oxidoreductase</fullName>
    </submittedName>
</protein>
<evidence type="ECO:0000313" key="6">
    <source>
        <dbReference type="Proteomes" id="UP000306985"/>
    </source>
</evidence>
<dbReference type="Pfam" id="PF13561">
    <property type="entry name" value="adh_short_C2"/>
    <property type="match status" value="1"/>
</dbReference>
<dbReference type="Proteomes" id="UP000306985">
    <property type="component" value="Unassembled WGS sequence"/>
</dbReference>
<dbReference type="FunFam" id="3.40.50.720:FF:000084">
    <property type="entry name" value="Short-chain dehydrogenase reductase"/>
    <property type="match status" value="1"/>
</dbReference>
<accession>A0A4U6QMZ2</accession>
<dbReference type="SUPFAM" id="SSF51735">
    <property type="entry name" value="NAD(P)-binding Rossmann-fold domains"/>
    <property type="match status" value="1"/>
</dbReference>
<dbReference type="InterPro" id="IPR057326">
    <property type="entry name" value="KR_dom"/>
</dbReference>
<name>A0A4U6QMZ2_9ACTN</name>
<comment type="similarity">
    <text evidence="1">Belongs to the short-chain dehydrogenases/reductases (SDR) family.</text>
</comment>
<dbReference type="GO" id="GO:0016491">
    <property type="term" value="F:oxidoreductase activity"/>
    <property type="evidence" value="ECO:0007669"/>
    <property type="project" value="UniProtKB-KW"/>
</dbReference>
<evidence type="ECO:0000256" key="2">
    <source>
        <dbReference type="ARBA" id="ARBA00023002"/>
    </source>
</evidence>
<proteinExistence type="inferred from homology"/>
<evidence type="ECO:0000313" key="5">
    <source>
        <dbReference type="EMBL" id="TKV61446.1"/>
    </source>
</evidence>
<organism evidence="5 6">
    <name type="scientific">Nakamurella flava</name>
    <dbReference type="NCBI Taxonomy" id="2576308"/>
    <lineage>
        <taxon>Bacteria</taxon>
        <taxon>Bacillati</taxon>
        <taxon>Actinomycetota</taxon>
        <taxon>Actinomycetes</taxon>
        <taxon>Nakamurellales</taxon>
        <taxon>Nakamurellaceae</taxon>
        <taxon>Nakamurella</taxon>
    </lineage>
</organism>
<dbReference type="InterPro" id="IPR020904">
    <property type="entry name" value="Sc_DH/Rdtase_CS"/>
</dbReference>
<dbReference type="RefSeq" id="WP_137448750.1">
    <property type="nucleotide sequence ID" value="NZ_SZZH01000001.1"/>
</dbReference>
<dbReference type="PANTHER" id="PTHR24321">
    <property type="entry name" value="DEHYDROGENASES, SHORT CHAIN"/>
    <property type="match status" value="1"/>
</dbReference>
<gene>
    <name evidence="5" type="ORF">FDO65_07680</name>
</gene>
<keyword evidence="6" id="KW-1185">Reference proteome</keyword>
<keyword evidence="3" id="KW-0520">NAD</keyword>
<comment type="caution">
    <text evidence="5">The sequence shown here is derived from an EMBL/GenBank/DDBJ whole genome shotgun (WGS) entry which is preliminary data.</text>
</comment>
<evidence type="ECO:0000256" key="3">
    <source>
        <dbReference type="ARBA" id="ARBA00023027"/>
    </source>
</evidence>
<keyword evidence="2" id="KW-0560">Oxidoreductase</keyword>
<dbReference type="PROSITE" id="PS00061">
    <property type="entry name" value="ADH_SHORT"/>
    <property type="match status" value="1"/>
</dbReference>
<dbReference type="Gene3D" id="3.40.50.720">
    <property type="entry name" value="NAD(P)-binding Rossmann-like Domain"/>
    <property type="match status" value="1"/>
</dbReference>
<dbReference type="PRINTS" id="PR00081">
    <property type="entry name" value="GDHRDH"/>
</dbReference>
<evidence type="ECO:0000259" key="4">
    <source>
        <dbReference type="SMART" id="SM00822"/>
    </source>
</evidence>
<dbReference type="CDD" id="cd05233">
    <property type="entry name" value="SDR_c"/>
    <property type="match status" value="1"/>
</dbReference>
<dbReference type="PANTHER" id="PTHR24321:SF8">
    <property type="entry name" value="ESTRADIOL 17-BETA-DEHYDROGENASE 8-RELATED"/>
    <property type="match status" value="1"/>
</dbReference>
<reference evidence="5 6" key="1">
    <citation type="submission" date="2019-05" db="EMBL/GenBank/DDBJ databases">
        <title>Nakamurella sp. N5BH11, whole genome shotgun sequence.</title>
        <authorList>
            <person name="Tuo L."/>
        </authorList>
    </citation>
    <scope>NUCLEOTIDE SEQUENCE [LARGE SCALE GENOMIC DNA]</scope>
    <source>
        <strain evidence="5 6">N5BH11</strain>
    </source>
</reference>
<dbReference type="PRINTS" id="PR00080">
    <property type="entry name" value="SDRFAMILY"/>
</dbReference>
<evidence type="ECO:0000256" key="1">
    <source>
        <dbReference type="ARBA" id="ARBA00006484"/>
    </source>
</evidence>
<dbReference type="InterPro" id="IPR036291">
    <property type="entry name" value="NAD(P)-bd_dom_sf"/>
</dbReference>
<dbReference type="AlphaFoldDB" id="A0A4U6QMZ2"/>
<dbReference type="InterPro" id="IPR002347">
    <property type="entry name" value="SDR_fam"/>
</dbReference>
<dbReference type="SMART" id="SM00822">
    <property type="entry name" value="PKS_KR"/>
    <property type="match status" value="1"/>
</dbReference>
<sequence length="266" mass="26813">MTASRSIDTGGGRFADQVVLVTGGGSGIGRATAVAFAAEGARVVVLGRRAEPLAETVELISAAGGVADAVTADITVEDDVRAAVDHTVTTFGRLTIAFNNAGAVLAGPLTDLDRAAWTANLDLTVTGTWLCLKHEIRAMRANVDHGDGRGVIVNTASNLGAHTVRAGMGAYVTAKAAVSALSRVAAVEAAADGIRVNAISPGPVDTPMSLRPGETPQDRAARLRDASPLGRAATRDEIASAVLWLASPGAGPAIGHDLVLDGGASL</sequence>
<dbReference type="OrthoDB" id="517007at2"/>
<dbReference type="EMBL" id="SZZH01000001">
    <property type="protein sequence ID" value="TKV61446.1"/>
    <property type="molecule type" value="Genomic_DNA"/>
</dbReference>
<feature type="domain" description="Ketoreductase" evidence="4">
    <location>
        <begin position="17"/>
        <end position="226"/>
    </location>
</feature>